<dbReference type="AlphaFoldDB" id="C4J177"/>
<name>C4J177_MAIZE</name>
<evidence type="ECO:0000313" key="1">
    <source>
        <dbReference type="EMBL" id="ACR34927.1"/>
    </source>
</evidence>
<dbReference type="EMBL" id="BT084574">
    <property type="protein sequence ID" value="ACR34927.1"/>
    <property type="molecule type" value="mRNA"/>
</dbReference>
<protein>
    <submittedName>
        <fullName evidence="1">Uncharacterized protein</fullName>
    </submittedName>
</protein>
<organism evidence="1">
    <name type="scientific">Zea mays</name>
    <name type="common">Maize</name>
    <dbReference type="NCBI Taxonomy" id="4577"/>
    <lineage>
        <taxon>Eukaryota</taxon>
        <taxon>Viridiplantae</taxon>
        <taxon>Streptophyta</taxon>
        <taxon>Embryophyta</taxon>
        <taxon>Tracheophyta</taxon>
        <taxon>Spermatophyta</taxon>
        <taxon>Magnoliopsida</taxon>
        <taxon>Liliopsida</taxon>
        <taxon>Poales</taxon>
        <taxon>Poaceae</taxon>
        <taxon>PACMAD clade</taxon>
        <taxon>Panicoideae</taxon>
        <taxon>Andropogonodae</taxon>
        <taxon>Andropogoneae</taxon>
        <taxon>Tripsacinae</taxon>
        <taxon>Zea</taxon>
    </lineage>
</organism>
<accession>C4J177</accession>
<reference evidence="1" key="2">
    <citation type="submission" date="2012-06" db="EMBL/GenBank/DDBJ databases">
        <authorList>
            <person name="Yu Y."/>
            <person name="Currie J."/>
            <person name="Lomeli R."/>
            <person name="Angelova A."/>
            <person name="Collura K."/>
            <person name="Wissotski M."/>
            <person name="Campos D."/>
            <person name="Kudrna D."/>
            <person name="Golser W."/>
            <person name="Ashely E."/>
            <person name="Descour A."/>
            <person name="Fernandes J."/>
            <person name="Soderlund C."/>
            <person name="Walbot V."/>
        </authorList>
    </citation>
    <scope>NUCLEOTIDE SEQUENCE</scope>
    <source>
        <strain evidence="1">B73</strain>
    </source>
</reference>
<sequence length="27" mass="2840">MARSGSSTILCLLVQMTASLEADQQGE</sequence>
<reference evidence="1" key="1">
    <citation type="journal article" date="2009" name="PLoS Genet.">
        <title>Sequencing, mapping, and analysis of 27,455 maize full-length cDNAs.</title>
        <authorList>
            <person name="Soderlund C."/>
            <person name="Descour A."/>
            <person name="Kudrna D."/>
            <person name="Bomhoff M."/>
            <person name="Boyd L."/>
            <person name="Currie J."/>
            <person name="Angelova A."/>
            <person name="Collura K."/>
            <person name="Wissotski M."/>
            <person name="Ashley E."/>
            <person name="Morrow D."/>
            <person name="Fernandes J."/>
            <person name="Walbot V."/>
            <person name="Yu Y."/>
        </authorList>
    </citation>
    <scope>NUCLEOTIDE SEQUENCE</scope>
    <source>
        <strain evidence="1">B73</strain>
    </source>
</reference>
<proteinExistence type="evidence at transcript level"/>